<evidence type="ECO:0000256" key="2">
    <source>
        <dbReference type="ARBA" id="ARBA00022679"/>
    </source>
</evidence>
<keyword evidence="3" id="KW-0677">Repeat</keyword>
<dbReference type="Gene3D" id="3.30.40.10">
    <property type="entry name" value="Zinc/RING finger domain, C3HC4 (zinc finger)"/>
    <property type="match status" value="1"/>
</dbReference>
<accession>A0A086SXJ9</accession>
<evidence type="ECO:0000259" key="7">
    <source>
        <dbReference type="PROSITE" id="PS51698"/>
    </source>
</evidence>
<evidence type="ECO:0000313" key="8">
    <source>
        <dbReference type="EMBL" id="KFH41831.1"/>
    </source>
</evidence>
<dbReference type="GO" id="GO:0003755">
    <property type="term" value="F:peptidyl-prolyl cis-trans isomerase activity"/>
    <property type="evidence" value="ECO:0007669"/>
    <property type="project" value="UniProtKB-KW"/>
</dbReference>
<dbReference type="Gene3D" id="1.25.40.10">
    <property type="entry name" value="Tetratricopeptide repeat domain"/>
    <property type="match status" value="1"/>
</dbReference>
<comment type="catalytic activity">
    <reaction evidence="1">
        <text>S-ubiquitinyl-[E2 ubiquitin-conjugating enzyme]-L-cysteine + [acceptor protein]-L-lysine = [E2 ubiquitin-conjugating enzyme]-L-cysteine + N(6)-ubiquitinyl-[acceptor protein]-L-lysine.</text>
        <dbReference type="EC" id="2.3.2.27"/>
    </reaction>
</comment>
<keyword evidence="6" id="KW-0175">Coiled coil</keyword>
<dbReference type="EMBL" id="JPKY01000113">
    <property type="protein sequence ID" value="KFH41831.1"/>
    <property type="molecule type" value="Genomic_DNA"/>
</dbReference>
<dbReference type="InterPro" id="IPR019734">
    <property type="entry name" value="TPR_rpt"/>
</dbReference>
<keyword evidence="2" id="KW-0808">Transferase</keyword>
<dbReference type="GO" id="GO:0051087">
    <property type="term" value="F:protein-folding chaperone binding"/>
    <property type="evidence" value="ECO:0007669"/>
    <property type="project" value="TreeGrafter"/>
</dbReference>
<dbReference type="SMART" id="SM00504">
    <property type="entry name" value="Ubox"/>
    <property type="match status" value="1"/>
</dbReference>
<sequence>MMDNKAKAQKLKAEGNSYFSKGDYARAEGIYSEALIQDRQLSSLYTNRAMCRFNLRAYDGVIADCDACLAIDPDSVKAHYFKSKALLEMGADLDAACEWALSAYKACQALDSKSLQMTMTHLLRCRSERWKRRERARRREAQDLEREVLEMLERARDREVDDAQGELERTVAREEGDKKMGLMRDIFERARKEDDRKRDVPEWLVDDISFNVMVDPVMTPHNGRSYERASIQAAINNNAIDPYTREPLSKGELVPNLRLRQACEWFLENNGWAYDW</sequence>
<keyword evidence="9" id="KW-1185">Reference proteome</keyword>
<evidence type="ECO:0000256" key="5">
    <source>
        <dbReference type="ARBA" id="ARBA00023110"/>
    </source>
</evidence>
<dbReference type="SMART" id="SM00028">
    <property type="entry name" value="TPR"/>
    <property type="match status" value="2"/>
</dbReference>
<dbReference type="PANTHER" id="PTHR46803:SF2">
    <property type="entry name" value="E3 UBIQUITIN-PROTEIN LIGASE CHIP"/>
    <property type="match status" value="1"/>
</dbReference>
<dbReference type="Pfam" id="PF04564">
    <property type="entry name" value="U-box"/>
    <property type="match status" value="1"/>
</dbReference>
<dbReference type="GO" id="GO:0043161">
    <property type="term" value="P:proteasome-mediated ubiquitin-dependent protein catabolic process"/>
    <property type="evidence" value="ECO:0007669"/>
    <property type="project" value="TreeGrafter"/>
</dbReference>
<dbReference type="STRING" id="857340.A0A086SXJ9"/>
<dbReference type="GO" id="GO:0000209">
    <property type="term" value="P:protein polyubiquitination"/>
    <property type="evidence" value="ECO:0007669"/>
    <property type="project" value="TreeGrafter"/>
</dbReference>
<evidence type="ECO:0000256" key="1">
    <source>
        <dbReference type="ARBA" id="ARBA00000900"/>
    </source>
</evidence>
<dbReference type="PANTHER" id="PTHR46803">
    <property type="entry name" value="E3 UBIQUITIN-PROTEIN LIGASE CHIP"/>
    <property type="match status" value="1"/>
</dbReference>
<dbReference type="GO" id="GO:0006515">
    <property type="term" value="P:protein quality control for misfolded or incompletely synthesized proteins"/>
    <property type="evidence" value="ECO:0007669"/>
    <property type="project" value="TreeGrafter"/>
</dbReference>
<comment type="caution">
    <text evidence="8">The sequence shown here is derived from an EMBL/GenBank/DDBJ whole genome shotgun (WGS) entry which is preliminary data.</text>
</comment>
<gene>
    <name evidence="8" type="ORF">ACRE_074590</name>
</gene>
<dbReference type="HOGENOM" id="CLU_056455_1_1_1"/>
<dbReference type="InterPro" id="IPR013083">
    <property type="entry name" value="Znf_RING/FYVE/PHD"/>
</dbReference>
<evidence type="ECO:0000256" key="4">
    <source>
        <dbReference type="ARBA" id="ARBA00022786"/>
    </source>
</evidence>
<dbReference type="SUPFAM" id="SSF48452">
    <property type="entry name" value="TPR-like"/>
    <property type="match status" value="1"/>
</dbReference>
<dbReference type="GO" id="GO:0071218">
    <property type="term" value="P:cellular response to misfolded protein"/>
    <property type="evidence" value="ECO:0007669"/>
    <property type="project" value="TreeGrafter"/>
</dbReference>
<keyword evidence="5" id="KW-0413">Isomerase</keyword>
<keyword evidence="5" id="KW-0697">Rotamase</keyword>
<dbReference type="SUPFAM" id="SSF57850">
    <property type="entry name" value="RING/U-box"/>
    <property type="match status" value="1"/>
</dbReference>
<organism evidence="8 9">
    <name type="scientific">Hapsidospora chrysogenum (strain ATCC 11550 / CBS 779.69 / DSM 880 / IAM 14645 / JCM 23072 / IMI 49137)</name>
    <name type="common">Acremonium chrysogenum</name>
    <dbReference type="NCBI Taxonomy" id="857340"/>
    <lineage>
        <taxon>Eukaryota</taxon>
        <taxon>Fungi</taxon>
        <taxon>Dikarya</taxon>
        <taxon>Ascomycota</taxon>
        <taxon>Pezizomycotina</taxon>
        <taxon>Sordariomycetes</taxon>
        <taxon>Hypocreomycetidae</taxon>
        <taxon>Hypocreales</taxon>
        <taxon>Bionectriaceae</taxon>
        <taxon>Hapsidospora</taxon>
    </lineage>
</organism>
<proteinExistence type="predicted"/>
<name>A0A086SXJ9_HAPC1</name>
<dbReference type="InterPro" id="IPR003613">
    <property type="entry name" value="Ubox_domain"/>
</dbReference>
<protein>
    <submittedName>
        <fullName evidence="8">STIP1y and U box-containing protein-like protein</fullName>
    </submittedName>
</protein>
<dbReference type="PROSITE" id="PS51698">
    <property type="entry name" value="U_BOX"/>
    <property type="match status" value="1"/>
</dbReference>
<dbReference type="GO" id="GO:0005737">
    <property type="term" value="C:cytoplasm"/>
    <property type="evidence" value="ECO:0007669"/>
    <property type="project" value="TreeGrafter"/>
</dbReference>
<feature type="coiled-coil region" evidence="6">
    <location>
        <begin position="127"/>
        <end position="158"/>
    </location>
</feature>
<dbReference type="OrthoDB" id="629492at2759"/>
<dbReference type="InterPro" id="IPR011990">
    <property type="entry name" value="TPR-like_helical_dom_sf"/>
</dbReference>
<dbReference type="AlphaFoldDB" id="A0A086SXJ9"/>
<evidence type="ECO:0000313" key="9">
    <source>
        <dbReference type="Proteomes" id="UP000029964"/>
    </source>
</evidence>
<dbReference type="GO" id="GO:0045862">
    <property type="term" value="P:positive regulation of proteolysis"/>
    <property type="evidence" value="ECO:0007669"/>
    <property type="project" value="TreeGrafter"/>
</dbReference>
<evidence type="ECO:0000256" key="3">
    <source>
        <dbReference type="ARBA" id="ARBA00022737"/>
    </source>
</evidence>
<dbReference type="Proteomes" id="UP000029964">
    <property type="component" value="Unassembled WGS sequence"/>
</dbReference>
<reference evidence="9" key="1">
    <citation type="journal article" date="2014" name="Genome Announc.">
        <title>Genome sequence and annotation of Acremonium chrysogenum, producer of the beta-lactam antibiotic cephalosporin C.</title>
        <authorList>
            <person name="Terfehr D."/>
            <person name="Dahlmann T.A."/>
            <person name="Specht T."/>
            <person name="Zadra I."/>
            <person name="Kuernsteiner H."/>
            <person name="Kueck U."/>
        </authorList>
    </citation>
    <scope>NUCLEOTIDE SEQUENCE [LARGE SCALE GENOMIC DNA]</scope>
    <source>
        <strain evidence="9">ATCC 11550 / CBS 779.69 / DSM 880 / IAM 14645 / JCM 23072 / IMI 49137</strain>
    </source>
</reference>
<dbReference type="GO" id="GO:0061630">
    <property type="term" value="F:ubiquitin protein ligase activity"/>
    <property type="evidence" value="ECO:0007669"/>
    <property type="project" value="UniProtKB-EC"/>
</dbReference>
<keyword evidence="4" id="KW-0833">Ubl conjugation pathway</keyword>
<feature type="domain" description="U-box" evidence="7">
    <location>
        <begin position="199"/>
        <end position="273"/>
    </location>
</feature>
<evidence type="ECO:0000256" key="6">
    <source>
        <dbReference type="SAM" id="Coils"/>
    </source>
</evidence>